<feature type="compositionally biased region" description="Basic residues" evidence="1">
    <location>
        <begin position="40"/>
        <end position="55"/>
    </location>
</feature>
<organism evidence="2 3">
    <name type="scientific">Eleusine coracana subsp. coracana</name>
    <dbReference type="NCBI Taxonomy" id="191504"/>
    <lineage>
        <taxon>Eukaryota</taxon>
        <taxon>Viridiplantae</taxon>
        <taxon>Streptophyta</taxon>
        <taxon>Embryophyta</taxon>
        <taxon>Tracheophyta</taxon>
        <taxon>Spermatophyta</taxon>
        <taxon>Magnoliopsida</taxon>
        <taxon>Liliopsida</taxon>
        <taxon>Poales</taxon>
        <taxon>Poaceae</taxon>
        <taxon>PACMAD clade</taxon>
        <taxon>Chloridoideae</taxon>
        <taxon>Cynodonteae</taxon>
        <taxon>Eleusininae</taxon>
        <taxon>Eleusine</taxon>
    </lineage>
</organism>
<dbReference type="EMBL" id="BQKI01000019">
    <property type="protein sequence ID" value="GJN11713.1"/>
    <property type="molecule type" value="Genomic_DNA"/>
</dbReference>
<proteinExistence type="predicted"/>
<name>A0AAV5DL86_ELECO</name>
<evidence type="ECO:0000313" key="2">
    <source>
        <dbReference type="EMBL" id="GJN11713.1"/>
    </source>
</evidence>
<evidence type="ECO:0000313" key="3">
    <source>
        <dbReference type="Proteomes" id="UP001054889"/>
    </source>
</evidence>
<comment type="caution">
    <text evidence="2">The sequence shown here is derived from an EMBL/GenBank/DDBJ whole genome shotgun (WGS) entry which is preliminary data.</text>
</comment>
<evidence type="ECO:0000256" key="1">
    <source>
        <dbReference type="SAM" id="MobiDB-lite"/>
    </source>
</evidence>
<reference evidence="2" key="1">
    <citation type="journal article" date="2018" name="DNA Res.">
        <title>Multiple hybrid de novo genome assembly of finger millet, an orphan allotetraploid crop.</title>
        <authorList>
            <person name="Hatakeyama M."/>
            <person name="Aluri S."/>
            <person name="Balachadran M.T."/>
            <person name="Sivarajan S.R."/>
            <person name="Patrignani A."/>
            <person name="Gruter S."/>
            <person name="Poveda L."/>
            <person name="Shimizu-Inatsugi R."/>
            <person name="Baeten J."/>
            <person name="Francoijs K.J."/>
            <person name="Nataraja K.N."/>
            <person name="Reddy Y.A.N."/>
            <person name="Phadnis S."/>
            <person name="Ravikumar R.L."/>
            <person name="Schlapbach R."/>
            <person name="Sreeman S.M."/>
            <person name="Shimizu K.K."/>
        </authorList>
    </citation>
    <scope>NUCLEOTIDE SEQUENCE</scope>
</reference>
<feature type="region of interest" description="Disordered" evidence="1">
    <location>
        <begin position="27"/>
        <end position="55"/>
    </location>
</feature>
<accession>A0AAV5DL86</accession>
<reference evidence="2" key="2">
    <citation type="submission" date="2021-12" db="EMBL/GenBank/DDBJ databases">
        <title>Resequencing data analysis of finger millet.</title>
        <authorList>
            <person name="Hatakeyama M."/>
            <person name="Aluri S."/>
            <person name="Balachadran M.T."/>
            <person name="Sivarajan S.R."/>
            <person name="Poveda L."/>
            <person name="Shimizu-Inatsugi R."/>
            <person name="Schlapbach R."/>
            <person name="Sreeman S.M."/>
            <person name="Shimizu K.K."/>
        </authorList>
    </citation>
    <scope>NUCLEOTIDE SEQUENCE</scope>
</reference>
<keyword evidence="3" id="KW-1185">Reference proteome</keyword>
<dbReference type="Proteomes" id="UP001054889">
    <property type="component" value="Unassembled WGS sequence"/>
</dbReference>
<dbReference type="AlphaFoldDB" id="A0AAV5DL86"/>
<gene>
    <name evidence="2" type="primary">ga29925</name>
    <name evidence="2" type="ORF">PR202_ga29925</name>
</gene>
<sequence length="155" mass="17169">MLLHCFFTPRSAAAYWVEMGHTELKNVRPASIPPPGDERHRRRRRRRRRLSRTAAGRRLRRASPCYGLSVCQAPFSPGDSARPCHRSRAVRGLPSSASPGSIKTRIGPFCSRVRFAGCCPCSGACDEPESLELLRRSSWNVPRAHGYTCSCAAGC</sequence>
<protein>
    <submittedName>
        <fullName evidence="2">Uncharacterized protein</fullName>
    </submittedName>
</protein>